<reference evidence="1" key="1">
    <citation type="submission" date="2021-01" db="EMBL/GenBank/DDBJ databases">
        <authorList>
            <person name="Corre E."/>
            <person name="Pelletier E."/>
            <person name="Niang G."/>
            <person name="Scheremetjew M."/>
            <person name="Finn R."/>
            <person name="Kale V."/>
            <person name="Holt S."/>
            <person name="Cochrane G."/>
            <person name="Meng A."/>
            <person name="Brown T."/>
            <person name="Cohen L."/>
        </authorList>
    </citation>
    <scope>NUCLEOTIDE SEQUENCE</scope>
    <source>
        <strain evidence="1">FSP1.4</strain>
    </source>
</reference>
<evidence type="ECO:0000313" key="1">
    <source>
        <dbReference type="EMBL" id="CAE0349417.1"/>
    </source>
</evidence>
<dbReference type="AlphaFoldDB" id="A0A7S3JB94"/>
<accession>A0A7S3JB94</accession>
<gene>
    <name evidence="1" type="ORF">EHAR0213_LOCUS8329</name>
</gene>
<organism evidence="1">
    <name type="scientific">Euplotes harpa</name>
    <dbReference type="NCBI Taxonomy" id="151035"/>
    <lineage>
        <taxon>Eukaryota</taxon>
        <taxon>Sar</taxon>
        <taxon>Alveolata</taxon>
        <taxon>Ciliophora</taxon>
        <taxon>Intramacronucleata</taxon>
        <taxon>Spirotrichea</taxon>
        <taxon>Hypotrichia</taxon>
        <taxon>Euplotida</taxon>
        <taxon>Euplotidae</taxon>
        <taxon>Euplotes</taxon>
    </lineage>
</organism>
<dbReference type="EMBL" id="HBII01020012">
    <property type="protein sequence ID" value="CAE0349417.1"/>
    <property type="molecule type" value="Transcribed_RNA"/>
</dbReference>
<proteinExistence type="predicted"/>
<name>A0A7S3JB94_9SPIT</name>
<sequence length="116" mass="13347">MSVFTLTLPDRTNEIFGHSKKSMNLIIFQNMTINYVGYNEPFNFKVKQFPSTAQSSIDENDLLNEIELEQETNQLEFLGVVPGNQFSDSLMVFADRIKANKQECTDMEDSTILYSF</sequence>
<protein>
    <submittedName>
        <fullName evidence="1">Uncharacterized protein</fullName>
    </submittedName>
</protein>